<accession>A0A381XH52</accession>
<dbReference type="Pfam" id="PF00213">
    <property type="entry name" value="OSCP"/>
    <property type="match status" value="1"/>
</dbReference>
<evidence type="ECO:0000256" key="1">
    <source>
        <dbReference type="ARBA" id="ARBA00004370"/>
    </source>
</evidence>
<dbReference type="InterPro" id="IPR000711">
    <property type="entry name" value="ATPase_OSCP/dsu"/>
</dbReference>
<proteinExistence type="inferred from homology"/>
<keyword evidence="4" id="KW-0406">Ion transport</keyword>
<dbReference type="EMBL" id="UINC01015178">
    <property type="protein sequence ID" value="SVA64104.1"/>
    <property type="molecule type" value="Genomic_DNA"/>
</dbReference>
<evidence type="ECO:0000256" key="3">
    <source>
        <dbReference type="ARBA" id="ARBA00022781"/>
    </source>
</evidence>
<dbReference type="NCBIfam" id="TIGR01145">
    <property type="entry name" value="ATP_synt_delta"/>
    <property type="match status" value="1"/>
</dbReference>
<name>A0A381XH52_9ZZZZ</name>
<keyword evidence="3" id="KW-0375">Hydrogen ion transport</keyword>
<dbReference type="GO" id="GO:0046933">
    <property type="term" value="F:proton-transporting ATP synthase activity, rotational mechanism"/>
    <property type="evidence" value="ECO:0007669"/>
    <property type="project" value="InterPro"/>
</dbReference>
<keyword evidence="6" id="KW-0066">ATP synthesis</keyword>
<protein>
    <recommendedName>
        <fullName evidence="8">ATP synthase subunit delta</fullName>
    </recommendedName>
</protein>
<dbReference type="PRINTS" id="PR00125">
    <property type="entry name" value="ATPASEDELTA"/>
</dbReference>
<evidence type="ECO:0008006" key="8">
    <source>
        <dbReference type="Google" id="ProtNLM"/>
    </source>
</evidence>
<organism evidence="7">
    <name type="scientific">marine metagenome</name>
    <dbReference type="NCBI Taxonomy" id="408172"/>
    <lineage>
        <taxon>unclassified sequences</taxon>
        <taxon>metagenomes</taxon>
        <taxon>ecological metagenomes</taxon>
    </lineage>
</organism>
<evidence type="ECO:0000256" key="2">
    <source>
        <dbReference type="ARBA" id="ARBA00022448"/>
    </source>
</evidence>
<dbReference type="PANTHER" id="PTHR11910">
    <property type="entry name" value="ATP SYNTHASE DELTA CHAIN"/>
    <property type="match status" value="1"/>
</dbReference>
<keyword evidence="5" id="KW-0472">Membrane</keyword>
<reference evidence="7" key="1">
    <citation type="submission" date="2018-05" db="EMBL/GenBank/DDBJ databases">
        <authorList>
            <person name="Lanie J.A."/>
            <person name="Ng W.-L."/>
            <person name="Kazmierczak K.M."/>
            <person name="Andrzejewski T.M."/>
            <person name="Davidsen T.M."/>
            <person name="Wayne K.J."/>
            <person name="Tettelin H."/>
            <person name="Glass J.I."/>
            <person name="Rusch D."/>
            <person name="Podicherti R."/>
            <person name="Tsui H.-C.T."/>
            <person name="Winkler M.E."/>
        </authorList>
    </citation>
    <scope>NUCLEOTIDE SEQUENCE</scope>
</reference>
<dbReference type="HAMAP" id="MF_01416">
    <property type="entry name" value="ATP_synth_delta_bact"/>
    <property type="match status" value="1"/>
</dbReference>
<evidence type="ECO:0000313" key="7">
    <source>
        <dbReference type="EMBL" id="SVA64104.1"/>
    </source>
</evidence>
<gene>
    <name evidence="7" type="ORF">METZ01_LOCUS116958</name>
</gene>
<dbReference type="GO" id="GO:0016020">
    <property type="term" value="C:membrane"/>
    <property type="evidence" value="ECO:0007669"/>
    <property type="project" value="UniProtKB-SubCell"/>
</dbReference>
<dbReference type="InterPro" id="IPR026015">
    <property type="entry name" value="ATP_synth_OSCP/delta_N_sf"/>
</dbReference>
<sequence>MSKSKGFSDTSVGRYSLALYELAEESNATHEIEKDSLSIIQLISNSEDFNLLIKDPTNKKEDQLNVILKISEKFKINNLLTKFLSFLISKRRFFYVEKILKDFIETCSKKRGEIKAELTAAKELTEKEINSIKEELTKNFSSKIKLNYKYDPSLIGGLIVQVGSTMVDTSIKNKLQKITNSMIEA</sequence>
<comment type="subcellular location">
    <subcellularLocation>
        <location evidence="1">Membrane</location>
    </subcellularLocation>
</comment>
<dbReference type="Gene3D" id="1.10.520.20">
    <property type="entry name" value="N-terminal domain of the delta subunit of the F1F0-ATP synthase"/>
    <property type="match status" value="1"/>
</dbReference>
<evidence type="ECO:0000256" key="5">
    <source>
        <dbReference type="ARBA" id="ARBA00023136"/>
    </source>
</evidence>
<keyword evidence="2" id="KW-0813">Transport</keyword>
<evidence type="ECO:0000256" key="6">
    <source>
        <dbReference type="ARBA" id="ARBA00023310"/>
    </source>
</evidence>
<evidence type="ECO:0000256" key="4">
    <source>
        <dbReference type="ARBA" id="ARBA00023065"/>
    </source>
</evidence>
<dbReference type="SUPFAM" id="SSF47928">
    <property type="entry name" value="N-terminal domain of the delta subunit of the F1F0-ATP synthase"/>
    <property type="match status" value="1"/>
</dbReference>
<dbReference type="AlphaFoldDB" id="A0A381XH52"/>